<sequence length="94" mass="10698">MSEVRQADPGRFEPGRHLLRVYRDNMALLRLMRGALSGAAMRHEAHRMISWYAGIIVVVNSALHSWQTCKSIQKFQMAVALRNPARKGAEKVPR</sequence>
<proteinExistence type="predicted"/>
<reference evidence="1" key="1">
    <citation type="submission" date="2021-03" db="EMBL/GenBank/DDBJ databases">
        <authorList>
            <consortium name="DOE Joint Genome Institute"/>
            <person name="Ahrendt S."/>
            <person name="Looney B.P."/>
            <person name="Miyauchi S."/>
            <person name="Morin E."/>
            <person name="Drula E."/>
            <person name="Courty P.E."/>
            <person name="Chicoki N."/>
            <person name="Fauchery L."/>
            <person name="Kohler A."/>
            <person name="Kuo A."/>
            <person name="Labutti K."/>
            <person name="Pangilinan J."/>
            <person name="Lipzen A."/>
            <person name="Riley R."/>
            <person name="Andreopoulos W."/>
            <person name="He G."/>
            <person name="Johnson J."/>
            <person name="Barry K.W."/>
            <person name="Grigoriev I.V."/>
            <person name="Nagy L."/>
            <person name="Hibbett D."/>
            <person name="Henrissat B."/>
            <person name="Matheny P.B."/>
            <person name="Labbe J."/>
            <person name="Martin F."/>
        </authorList>
    </citation>
    <scope>NUCLEOTIDE SEQUENCE</scope>
    <source>
        <strain evidence="1">HHB10654</strain>
    </source>
</reference>
<name>A0ACB8SYD3_9AGAM</name>
<dbReference type="Proteomes" id="UP000814140">
    <property type="component" value="Unassembled WGS sequence"/>
</dbReference>
<keyword evidence="2" id="KW-1185">Reference proteome</keyword>
<evidence type="ECO:0000313" key="2">
    <source>
        <dbReference type="Proteomes" id="UP000814140"/>
    </source>
</evidence>
<evidence type="ECO:0000313" key="1">
    <source>
        <dbReference type="EMBL" id="KAI0060711.1"/>
    </source>
</evidence>
<organism evidence="1 2">
    <name type="scientific">Artomyces pyxidatus</name>
    <dbReference type="NCBI Taxonomy" id="48021"/>
    <lineage>
        <taxon>Eukaryota</taxon>
        <taxon>Fungi</taxon>
        <taxon>Dikarya</taxon>
        <taxon>Basidiomycota</taxon>
        <taxon>Agaricomycotina</taxon>
        <taxon>Agaricomycetes</taxon>
        <taxon>Russulales</taxon>
        <taxon>Auriscalpiaceae</taxon>
        <taxon>Artomyces</taxon>
    </lineage>
</organism>
<dbReference type="EMBL" id="MU277217">
    <property type="protein sequence ID" value="KAI0060711.1"/>
    <property type="molecule type" value="Genomic_DNA"/>
</dbReference>
<accession>A0ACB8SYD3</accession>
<reference evidence="1" key="2">
    <citation type="journal article" date="2022" name="New Phytol.">
        <title>Evolutionary transition to the ectomycorrhizal habit in the genomes of a hyperdiverse lineage of mushroom-forming fungi.</title>
        <authorList>
            <person name="Looney B."/>
            <person name="Miyauchi S."/>
            <person name="Morin E."/>
            <person name="Drula E."/>
            <person name="Courty P.E."/>
            <person name="Kohler A."/>
            <person name="Kuo A."/>
            <person name="LaButti K."/>
            <person name="Pangilinan J."/>
            <person name="Lipzen A."/>
            <person name="Riley R."/>
            <person name="Andreopoulos W."/>
            <person name="He G."/>
            <person name="Johnson J."/>
            <person name="Nolan M."/>
            <person name="Tritt A."/>
            <person name="Barry K.W."/>
            <person name="Grigoriev I.V."/>
            <person name="Nagy L.G."/>
            <person name="Hibbett D."/>
            <person name="Henrissat B."/>
            <person name="Matheny P.B."/>
            <person name="Labbe J."/>
            <person name="Martin F.M."/>
        </authorList>
    </citation>
    <scope>NUCLEOTIDE SEQUENCE</scope>
    <source>
        <strain evidence="1">HHB10654</strain>
    </source>
</reference>
<protein>
    <submittedName>
        <fullName evidence="1">Uncharacterized protein</fullName>
    </submittedName>
</protein>
<gene>
    <name evidence="1" type="ORF">BV25DRAFT_1827590</name>
</gene>
<comment type="caution">
    <text evidence="1">The sequence shown here is derived from an EMBL/GenBank/DDBJ whole genome shotgun (WGS) entry which is preliminary data.</text>
</comment>